<feature type="domain" description="RING-type" evidence="16">
    <location>
        <begin position="356"/>
        <end position="583"/>
    </location>
</feature>
<feature type="compositionally biased region" description="Low complexity" evidence="13">
    <location>
        <begin position="45"/>
        <end position="56"/>
    </location>
</feature>
<feature type="compositionally biased region" description="Basic residues" evidence="13">
    <location>
        <begin position="66"/>
        <end position="79"/>
    </location>
</feature>
<dbReference type="SUPFAM" id="SSF54495">
    <property type="entry name" value="UBC-like"/>
    <property type="match status" value="1"/>
</dbReference>
<dbReference type="CDD" id="cd23820">
    <property type="entry name" value="RWD_RNF14"/>
    <property type="match status" value="1"/>
</dbReference>
<dbReference type="SMART" id="SM00184">
    <property type="entry name" value="RING"/>
    <property type="match status" value="3"/>
</dbReference>
<evidence type="ECO:0000256" key="3">
    <source>
        <dbReference type="ARBA" id="ARBA00003976"/>
    </source>
</evidence>
<evidence type="ECO:0000256" key="11">
    <source>
        <dbReference type="ARBA" id="ARBA00022833"/>
    </source>
</evidence>
<dbReference type="InterPro" id="IPR044066">
    <property type="entry name" value="TRIAD_supradom"/>
</dbReference>
<keyword evidence="7" id="KW-0479">Metal-binding</keyword>
<keyword evidence="11" id="KW-0862">Zinc</keyword>
<dbReference type="Gene3D" id="1.20.120.1750">
    <property type="match status" value="1"/>
</dbReference>
<evidence type="ECO:0000256" key="2">
    <source>
        <dbReference type="ARBA" id="ARBA00001947"/>
    </source>
</evidence>
<evidence type="ECO:0000256" key="7">
    <source>
        <dbReference type="ARBA" id="ARBA00022723"/>
    </source>
</evidence>
<dbReference type="Gene3D" id="3.30.40.10">
    <property type="entry name" value="Zinc/RING finger domain, C3HC4 (zinc finger)"/>
    <property type="match status" value="1"/>
</dbReference>
<dbReference type="GO" id="GO:0008270">
    <property type="term" value="F:zinc ion binding"/>
    <property type="evidence" value="ECO:0007669"/>
    <property type="project" value="UniProtKB-KW"/>
</dbReference>
<dbReference type="InterPro" id="IPR002867">
    <property type="entry name" value="IBR_dom"/>
</dbReference>
<dbReference type="EC" id="2.3.2.31" evidence="5"/>
<dbReference type="InterPro" id="IPR013083">
    <property type="entry name" value="Znf_RING/FYVE/PHD"/>
</dbReference>
<dbReference type="GO" id="GO:0061630">
    <property type="term" value="F:ubiquitin protein ligase activity"/>
    <property type="evidence" value="ECO:0007669"/>
    <property type="project" value="UniProtKB-EC"/>
</dbReference>
<evidence type="ECO:0000256" key="6">
    <source>
        <dbReference type="ARBA" id="ARBA00022679"/>
    </source>
</evidence>
<evidence type="ECO:0000256" key="8">
    <source>
        <dbReference type="ARBA" id="ARBA00022737"/>
    </source>
</evidence>
<keyword evidence="8" id="KW-0677">Repeat</keyword>
<feature type="domain" description="RWD" evidence="15">
    <location>
        <begin position="160"/>
        <end position="305"/>
    </location>
</feature>
<comment type="catalytic activity">
    <reaction evidence="1">
        <text>[E2 ubiquitin-conjugating enzyme]-S-ubiquitinyl-L-cysteine + [acceptor protein]-L-lysine = [E2 ubiquitin-conjugating enzyme]-L-cysteine + [acceptor protein]-N(6)-ubiquitinyl-L-lysine.</text>
        <dbReference type="EC" id="2.3.2.31"/>
    </reaction>
</comment>
<feature type="region of interest" description="Disordered" evidence="13">
    <location>
        <begin position="32"/>
        <end position="88"/>
    </location>
</feature>
<evidence type="ECO:0000256" key="9">
    <source>
        <dbReference type="ARBA" id="ARBA00022771"/>
    </source>
</evidence>
<dbReference type="SMART" id="SM00647">
    <property type="entry name" value="IBR"/>
    <property type="match status" value="2"/>
</dbReference>
<evidence type="ECO:0000259" key="15">
    <source>
        <dbReference type="PROSITE" id="PS50908"/>
    </source>
</evidence>
<dbReference type="Proteomes" id="UP000554482">
    <property type="component" value="Unassembled WGS sequence"/>
</dbReference>
<comment type="caution">
    <text evidence="17">The sequence shown here is derived from an EMBL/GenBank/DDBJ whole genome shotgun (WGS) entry which is preliminary data.</text>
</comment>
<keyword evidence="9 12" id="KW-0863">Zinc-finger</keyword>
<dbReference type="SMART" id="SM00591">
    <property type="entry name" value="RWD"/>
    <property type="match status" value="1"/>
</dbReference>
<evidence type="ECO:0000313" key="17">
    <source>
        <dbReference type="EMBL" id="KAF5189347.1"/>
    </source>
</evidence>
<dbReference type="GO" id="GO:0016567">
    <property type="term" value="P:protein ubiquitination"/>
    <property type="evidence" value="ECO:0007669"/>
    <property type="project" value="InterPro"/>
</dbReference>
<dbReference type="PROSITE" id="PS51873">
    <property type="entry name" value="TRIAD"/>
    <property type="match status" value="1"/>
</dbReference>
<dbReference type="InterPro" id="IPR017907">
    <property type="entry name" value="Znf_RING_CS"/>
</dbReference>
<dbReference type="Pfam" id="PF26200">
    <property type="entry name" value="Rcat_RNF216"/>
    <property type="match status" value="1"/>
</dbReference>
<organism evidence="17 18">
    <name type="scientific">Thalictrum thalictroides</name>
    <name type="common">Rue-anemone</name>
    <name type="synonym">Anemone thalictroides</name>
    <dbReference type="NCBI Taxonomy" id="46969"/>
    <lineage>
        <taxon>Eukaryota</taxon>
        <taxon>Viridiplantae</taxon>
        <taxon>Streptophyta</taxon>
        <taxon>Embryophyta</taxon>
        <taxon>Tracheophyta</taxon>
        <taxon>Spermatophyta</taxon>
        <taxon>Magnoliopsida</taxon>
        <taxon>Ranunculales</taxon>
        <taxon>Ranunculaceae</taxon>
        <taxon>Thalictroideae</taxon>
        <taxon>Thalictrum</taxon>
    </lineage>
</organism>
<dbReference type="FunFam" id="3.30.40.10:FF:000358">
    <property type="entry name" value="RBR-type E3 ubiquitin transferase"/>
    <property type="match status" value="1"/>
</dbReference>
<dbReference type="PROSITE" id="PS50908">
    <property type="entry name" value="RWD"/>
    <property type="match status" value="1"/>
</dbReference>
<dbReference type="InterPro" id="IPR006575">
    <property type="entry name" value="RWD_dom"/>
</dbReference>
<dbReference type="EMBL" id="JABWDY010025575">
    <property type="protein sequence ID" value="KAF5189347.1"/>
    <property type="molecule type" value="Genomic_DNA"/>
</dbReference>
<dbReference type="InterPro" id="IPR016135">
    <property type="entry name" value="UBQ-conjugating_enzyme/RWD"/>
</dbReference>
<dbReference type="PANTHER" id="PTHR11685">
    <property type="entry name" value="RBR FAMILY RING FINGER AND IBR DOMAIN-CONTAINING"/>
    <property type="match status" value="1"/>
</dbReference>
<evidence type="ECO:0000259" key="16">
    <source>
        <dbReference type="PROSITE" id="PS51873"/>
    </source>
</evidence>
<reference evidence="17 18" key="1">
    <citation type="submission" date="2020-06" db="EMBL/GenBank/DDBJ databases">
        <title>Transcriptomic and genomic resources for Thalictrum thalictroides and T. hernandezii: Facilitating candidate gene discovery in an emerging model plant lineage.</title>
        <authorList>
            <person name="Arias T."/>
            <person name="Riano-Pachon D.M."/>
            <person name="Di Stilio V.S."/>
        </authorList>
    </citation>
    <scope>NUCLEOTIDE SEQUENCE [LARGE SCALE GENOMIC DNA]</scope>
    <source>
        <strain evidence="18">cv. WT478/WT964</strain>
        <tissue evidence="17">Leaves</tissue>
    </source>
</reference>
<evidence type="ECO:0000256" key="12">
    <source>
        <dbReference type="PROSITE-ProRule" id="PRU00175"/>
    </source>
</evidence>
<dbReference type="CDD" id="cd20336">
    <property type="entry name" value="Rcat_RBR"/>
    <property type="match status" value="1"/>
</dbReference>
<dbReference type="AlphaFoldDB" id="A0A7J6VXE3"/>
<dbReference type="InterPro" id="IPR031127">
    <property type="entry name" value="E3_UB_ligase_RBR"/>
</dbReference>
<comment type="similarity">
    <text evidence="4">Belongs to the RBR family. Ariadne subfamily.</text>
</comment>
<dbReference type="Gene3D" id="3.10.110.10">
    <property type="entry name" value="Ubiquitin Conjugating Enzyme"/>
    <property type="match status" value="1"/>
</dbReference>
<evidence type="ECO:0000313" key="18">
    <source>
        <dbReference type="Proteomes" id="UP000554482"/>
    </source>
</evidence>
<evidence type="ECO:0000259" key="14">
    <source>
        <dbReference type="PROSITE" id="PS50089"/>
    </source>
</evidence>
<comment type="function">
    <text evidence="3">Might act as an E3 ubiquitin-protein ligase, or as part of E3 complex, which accepts ubiquitin from specific E2 ubiquitin-conjugating enzymes and then transfers it to substrates.</text>
</comment>
<evidence type="ECO:0000256" key="4">
    <source>
        <dbReference type="ARBA" id="ARBA00005884"/>
    </source>
</evidence>
<proteinExistence type="inferred from homology"/>
<accession>A0A7J6VXE3</accession>
<dbReference type="FunFam" id="1.20.120.1750:FF:000029">
    <property type="entry name" value="RBR-type E3 ubiquitin transferase"/>
    <property type="match status" value="1"/>
</dbReference>
<protein>
    <recommendedName>
        <fullName evidence="5">RBR-type E3 ubiquitin transferase</fullName>
        <ecNumber evidence="5">2.3.2.31</ecNumber>
    </recommendedName>
</protein>
<dbReference type="Pfam" id="PF01485">
    <property type="entry name" value="IBR"/>
    <property type="match status" value="1"/>
</dbReference>
<dbReference type="PROSITE" id="PS50089">
    <property type="entry name" value="ZF_RING_2"/>
    <property type="match status" value="1"/>
</dbReference>
<feature type="domain" description="RING-type" evidence="14">
    <location>
        <begin position="360"/>
        <end position="408"/>
    </location>
</feature>
<comment type="cofactor">
    <cofactor evidence="2">
        <name>Zn(2+)</name>
        <dbReference type="ChEBI" id="CHEBI:29105"/>
    </cofactor>
</comment>
<keyword evidence="18" id="KW-1185">Reference proteome</keyword>
<evidence type="ECO:0000256" key="10">
    <source>
        <dbReference type="ARBA" id="ARBA00022786"/>
    </source>
</evidence>
<evidence type="ECO:0000256" key="1">
    <source>
        <dbReference type="ARBA" id="ARBA00001798"/>
    </source>
</evidence>
<evidence type="ECO:0000256" key="5">
    <source>
        <dbReference type="ARBA" id="ARBA00012251"/>
    </source>
</evidence>
<dbReference type="CDD" id="cd20341">
    <property type="entry name" value="BRcat_RBR_RNF14"/>
    <property type="match status" value="1"/>
</dbReference>
<evidence type="ECO:0000256" key="13">
    <source>
        <dbReference type="SAM" id="MobiDB-lite"/>
    </source>
</evidence>
<name>A0A7J6VXE3_THATH</name>
<dbReference type="OrthoDB" id="1431934at2759"/>
<dbReference type="PROSITE" id="PS00518">
    <property type="entry name" value="ZF_RING_1"/>
    <property type="match status" value="1"/>
</dbReference>
<dbReference type="Pfam" id="PF05773">
    <property type="entry name" value="RWD"/>
    <property type="match status" value="1"/>
</dbReference>
<dbReference type="InterPro" id="IPR001841">
    <property type="entry name" value="Znf_RING"/>
</dbReference>
<gene>
    <name evidence="17" type="ORF">FRX31_021068</name>
</gene>
<keyword evidence="6" id="KW-0808">Transferase</keyword>
<dbReference type="SUPFAM" id="SSF57850">
    <property type="entry name" value="RING/U-box"/>
    <property type="match status" value="4"/>
</dbReference>
<dbReference type="CDD" id="cd23134">
    <property type="entry name" value="RING-HC_ITT1-like"/>
    <property type="match status" value="1"/>
</dbReference>
<sequence>MTKGRKGKQEQHQLQLQQSRLMDERRAIVNLKDNQTHELPVPELSFSSLPSCSDSSTTNITSKTPRNLRKSKRDSRNRPAHVVETTPSPELDVTVEKSGAGFDLDLKNVNVSTEEEEEELCEVVEEVNDVVSRLQHLILIEKEIELSEEQLRINDQLQEDELMAMEAIYGDNLTVLERAGDRRSLQIYIHIETPDELAISAKLRLGNGTVKFGEKPTSSTAIPDHSNENTYTFKVQHLPPIVLKCLFPKSYPSHQPPHFTMSIQWLDSLRISNLCCMLDSMWANQPGQEVIYQWVEWLQSSSLPYLGIDKEIILGPYNMPDTGDKRAVSGSVSPDVDIPSIINYNDEKCHEVFRESLHVCCICFSEYAGTEFVRLPCKHFFCWKCMETYSRIHVKEGTVNKLLCPDAKCRGLVPPGLLKRLLGNEEFERWESLLLQKTLDSMSDVVYCPRCETACLEDGDHHAQCSKCYFSFCSLCMQRRHVGHACMTPEMKLQILKERQESSQIHEVQRRREQQLINELLSVKEIFRDAKQCPSCKIAISRTEGCNKMVCQNCGQYFCYNCSMAIEGYEHFREDGCALFPREAIQQWEERMNGRQLLGQIQAELFAEHGHPCPLCKQMNAKVGNNNHIFCWACQNHYCYLCRKIVRRSSEHFGAGANRCKQHTAG</sequence>
<keyword evidence="10" id="KW-0833">Ubl conjugation pathway</keyword>